<dbReference type="Gene3D" id="3.40.50.620">
    <property type="entry name" value="HUPs"/>
    <property type="match status" value="1"/>
</dbReference>
<dbReference type="InterPro" id="IPR002500">
    <property type="entry name" value="PAPS_reduct_dom"/>
</dbReference>
<organism evidence="2 3">
    <name type="scientific">Mesorhizobium humile</name>
    <dbReference type="NCBI Taxonomy" id="3072313"/>
    <lineage>
        <taxon>Bacteria</taxon>
        <taxon>Pseudomonadati</taxon>
        <taxon>Pseudomonadota</taxon>
        <taxon>Alphaproteobacteria</taxon>
        <taxon>Hyphomicrobiales</taxon>
        <taxon>Phyllobacteriaceae</taxon>
        <taxon>Mesorhizobium</taxon>
    </lineage>
</organism>
<dbReference type="EMBL" id="JAVIIV010000019">
    <property type="protein sequence ID" value="MDX8488370.1"/>
    <property type="molecule type" value="Genomic_DNA"/>
</dbReference>
<keyword evidence="3" id="KW-1185">Reference proteome</keyword>
<feature type="domain" description="Phosphoadenosine phosphosulphate reductase" evidence="1">
    <location>
        <begin position="33"/>
        <end position="217"/>
    </location>
</feature>
<sequence>MSKKNNNSNGAGRIASILDDIRDIYLSDARPWVVGYSGGKDSTTALQLIWTAIAALPSERRTKTIYVISSDTLVETPVVSRYIDVTLDRISSAAAAQNMPVVTHKVVPELEDSFWVSLIGKGYPAPSRRFRWCTERLKIQPADAFIKSRVAEFGEVVMVLGVRSQESATRAQVMSLHQIEGSQLRRHSSLMNAFVYAPIADFSTDDVWTYLLQNESPWGNDNRDLVAMYRNASAGECPLVVDTSTPSCGNSRFGCWVCTVVQRDKAMESMIDSGEEWLTPLLEYRDMLSQTQDPERKHEFRDFRRKSGQVNFIGETDRVMPGPYTMEFCRTLLRRLLETQKEVARDAPAGEAPILIHENELHEIRRLWRTERGDWADTVPRIVRETLGRDDIEWVTEDSVAFTADDGELLASVCADNEVPPELVMKLLDIERASHGLKRRHAVHTRIEDAFRLEWRDLDVLVAERRRTLGLEDGSVLAVVDDLELPFDMVGEDGR</sequence>
<dbReference type="InterPro" id="IPR050128">
    <property type="entry name" value="Sulfate_adenylyltrnsfr_sub2"/>
</dbReference>
<dbReference type="Pfam" id="PF01507">
    <property type="entry name" value="PAPS_reduct"/>
    <property type="match status" value="1"/>
</dbReference>
<dbReference type="Proteomes" id="UP001280156">
    <property type="component" value="Unassembled WGS sequence"/>
</dbReference>
<name>A0ABU4YN03_9HYPH</name>
<proteinExistence type="predicted"/>
<dbReference type="PANTHER" id="PTHR43196">
    <property type="entry name" value="SULFATE ADENYLYLTRANSFERASE SUBUNIT 2"/>
    <property type="match status" value="1"/>
</dbReference>
<dbReference type="PANTHER" id="PTHR43196:SF2">
    <property type="entry name" value="PHOSPHOADENOSINE PHOSPHOSULFATE REDUCTASE"/>
    <property type="match status" value="1"/>
</dbReference>
<evidence type="ECO:0000313" key="2">
    <source>
        <dbReference type="EMBL" id="MDX8488370.1"/>
    </source>
</evidence>
<dbReference type="NCBIfam" id="TIGR03183">
    <property type="entry name" value="DNA_S_dndC"/>
    <property type="match status" value="1"/>
</dbReference>
<dbReference type="RefSeq" id="WP_320298636.1">
    <property type="nucleotide sequence ID" value="NZ_JAVIIU010000018.1"/>
</dbReference>
<gene>
    <name evidence="2" type="primary">dndC</name>
    <name evidence="2" type="ORF">RFM52_24655</name>
</gene>
<reference evidence="2 3" key="1">
    <citation type="submission" date="2023-08" db="EMBL/GenBank/DDBJ databases">
        <title>Implementing the SeqCode for naming new Mesorhizobium species isolated from Vachellia karroo root nodules.</title>
        <authorList>
            <person name="Van Lill M."/>
        </authorList>
    </citation>
    <scope>NUCLEOTIDE SEQUENCE [LARGE SCALE GENOMIC DNA]</scope>
    <source>
        <strain evidence="2 3">VK2B</strain>
    </source>
</reference>
<evidence type="ECO:0000259" key="1">
    <source>
        <dbReference type="Pfam" id="PF01507"/>
    </source>
</evidence>
<dbReference type="InterPro" id="IPR017598">
    <property type="entry name" value="SulphurTrfase_DndC"/>
</dbReference>
<dbReference type="InterPro" id="IPR014729">
    <property type="entry name" value="Rossmann-like_a/b/a_fold"/>
</dbReference>
<evidence type="ECO:0000313" key="3">
    <source>
        <dbReference type="Proteomes" id="UP001280156"/>
    </source>
</evidence>
<accession>A0ABU4YN03</accession>
<comment type="caution">
    <text evidence="2">The sequence shown here is derived from an EMBL/GenBank/DDBJ whole genome shotgun (WGS) entry which is preliminary data.</text>
</comment>
<dbReference type="NCBIfam" id="NF005316">
    <property type="entry name" value="PRK06850.1"/>
    <property type="match status" value="1"/>
</dbReference>
<dbReference type="SUPFAM" id="SSF52402">
    <property type="entry name" value="Adenine nucleotide alpha hydrolases-like"/>
    <property type="match status" value="1"/>
</dbReference>
<protein>
    <submittedName>
        <fullName evidence="2">DNA phosphorothioation system sulfurtransferase DndC</fullName>
    </submittedName>
</protein>